<evidence type="ECO:0000256" key="1">
    <source>
        <dbReference type="SAM" id="Phobius"/>
    </source>
</evidence>
<feature type="domain" description="Glycosyltransferase 2-like" evidence="2">
    <location>
        <begin position="16"/>
        <end position="181"/>
    </location>
</feature>
<dbReference type="InterPro" id="IPR050256">
    <property type="entry name" value="Glycosyltransferase_2"/>
</dbReference>
<evidence type="ECO:0000313" key="4">
    <source>
        <dbReference type="Proteomes" id="UP000721415"/>
    </source>
</evidence>
<proteinExistence type="predicted"/>
<feature type="transmembrane region" description="Helical" evidence="1">
    <location>
        <begin position="276"/>
        <end position="301"/>
    </location>
</feature>
<keyword evidence="1" id="KW-0472">Membrane</keyword>
<keyword evidence="4" id="KW-1185">Reference proteome</keyword>
<gene>
    <name evidence="3" type="ORF">HZY91_05745</name>
</gene>
<keyword evidence="1" id="KW-0812">Transmembrane</keyword>
<dbReference type="Pfam" id="PF00535">
    <property type="entry name" value="Glycos_transf_2"/>
    <property type="match status" value="1"/>
</dbReference>
<dbReference type="Gene3D" id="3.90.550.10">
    <property type="entry name" value="Spore Coat Polysaccharide Biosynthesis Protein SpsA, Chain A"/>
    <property type="match status" value="1"/>
</dbReference>
<evidence type="ECO:0000313" key="3">
    <source>
        <dbReference type="EMBL" id="MBG9986394.1"/>
    </source>
</evidence>
<dbReference type="InterPro" id="IPR029044">
    <property type="entry name" value="Nucleotide-diphossugar_trans"/>
</dbReference>
<keyword evidence="1" id="KW-1133">Transmembrane helix</keyword>
<dbReference type="SUPFAM" id="SSF53448">
    <property type="entry name" value="Nucleotide-diphospho-sugar transferases"/>
    <property type="match status" value="1"/>
</dbReference>
<feature type="transmembrane region" description="Helical" evidence="1">
    <location>
        <begin position="241"/>
        <end position="264"/>
    </location>
</feature>
<comment type="caution">
    <text evidence="3">The sequence shown here is derived from an EMBL/GenBank/DDBJ whole genome shotgun (WGS) entry which is preliminary data.</text>
</comment>
<organism evidence="3 4">
    <name type="scientific">Facklamia lactis</name>
    <dbReference type="NCBI Taxonomy" id="2749967"/>
    <lineage>
        <taxon>Bacteria</taxon>
        <taxon>Bacillati</taxon>
        <taxon>Bacillota</taxon>
        <taxon>Bacilli</taxon>
        <taxon>Lactobacillales</taxon>
        <taxon>Aerococcaceae</taxon>
        <taxon>Facklamia</taxon>
    </lineage>
</organism>
<dbReference type="CDD" id="cd04187">
    <property type="entry name" value="DPM1_like_bac"/>
    <property type="match status" value="1"/>
</dbReference>
<protein>
    <submittedName>
        <fullName evidence="3">Glycosyltransferase family 2 protein</fullName>
    </submittedName>
</protein>
<dbReference type="Proteomes" id="UP000721415">
    <property type="component" value="Unassembled WGS sequence"/>
</dbReference>
<dbReference type="EMBL" id="JACBXQ010000003">
    <property type="protein sequence ID" value="MBG9986394.1"/>
    <property type="molecule type" value="Genomic_DNA"/>
</dbReference>
<name>A0ABS0LQW4_9LACT</name>
<dbReference type="InterPro" id="IPR001173">
    <property type="entry name" value="Glyco_trans_2-like"/>
</dbReference>
<reference evidence="3 4" key="1">
    <citation type="submission" date="2020-07" db="EMBL/GenBank/DDBJ databases">
        <title>Facklamia lactis sp. nov., isolated from raw milk.</title>
        <authorList>
            <person name="Doll E.V."/>
            <person name="Huptas C."/>
            <person name="Staib L."/>
            <person name="Wenning M."/>
            <person name="Scherer S."/>
        </authorList>
    </citation>
    <scope>NUCLEOTIDE SEQUENCE [LARGE SCALE GENOMIC DNA]</scope>
    <source>
        <strain evidence="3 4">DSM 111018</strain>
    </source>
</reference>
<sequence>MNGKRGRLLIRKGVITVVVPCYNEAETLMQFVEAIRQVQKELVGVRLELLLVNDGSTDNTLSLIKELAGSYPNLIEYLSFSRNFGKEAGLYAGLQHAHGEWVAIMDADLQDPPELLHEMYRLIQDPEVDVVATRRTSREGEPPVRSWFANLYYKLNNSISKVKLAEGARDFRLMRHQVVESVIALPENNRFSKGIFSWVGYNVVYLEYSNVERSAGTSSWSFWSLFDYAIEGLISFSDVPLTLASVIGFLSFFLAVLFGGYIVLETLIAGVKTPGWASLAVIILGMGGLQLLCLGIVGKYIGKIFIEGKGRPIYILKEQRLFEDKDENIASN</sequence>
<evidence type="ECO:0000259" key="2">
    <source>
        <dbReference type="Pfam" id="PF00535"/>
    </source>
</evidence>
<dbReference type="PANTHER" id="PTHR48090:SF8">
    <property type="entry name" value="GLYCOSYLTRANSFERASE CSBB-RELATED"/>
    <property type="match status" value="1"/>
</dbReference>
<dbReference type="PANTHER" id="PTHR48090">
    <property type="entry name" value="UNDECAPRENYL-PHOSPHATE 4-DEOXY-4-FORMAMIDO-L-ARABINOSE TRANSFERASE-RELATED"/>
    <property type="match status" value="1"/>
</dbReference>
<accession>A0ABS0LQW4</accession>